<keyword evidence="8" id="KW-1185">Reference proteome</keyword>
<dbReference type="InterPro" id="IPR036291">
    <property type="entry name" value="NAD(P)-bd_dom_sf"/>
</dbReference>
<gene>
    <name evidence="7" type="ORF">SADUNF_Sadunf16G0043300</name>
</gene>
<evidence type="ECO:0000256" key="3">
    <source>
        <dbReference type="ARBA" id="ARBA00022857"/>
    </source>
</evidence>
<comment type="caution">
    <text evidence="7">The sequence shown here is derived from an EMBL/GenBank/DDBJ whole genome shotgun (WGS) entry which is preliminary data.</text>
</comment>
<dbReference type="PANTHER" id="PTHR43391">
    <property type="entry name" value="RETINOL DEHYDROGENASE-RELATED"/>
    <property type="match status" value="1"/>
</dbReference>
<evidence type="ECO:0000256" key="6">
    <source>
        <dbReference type="SAM" id="Phobius"/>
    </source>
</evidence>
<dbReference type="GO" id="GO:0005829">
    <property type="term" value="C:cytosol"/>
    <property type="evidence" value="ECO:0007669"/>
    <property type="project" value="TreeGrafter"/>
</dbReference>
<evidence type="ECO:0000313" key="7">
    <source>
        <dbReference type="EMBL" id="KAF9664679.1"/>
    </source>
</evidence>
<comment type="subcellular location">
    <subcellularLocation>
        <location evidence="1">Membrane</location>
        <topology evidence="1">Single-pass type II membrane protein</topology>
    </subcellularLocation>
</comment>
<evidence type="ECO:0000256" key="5">
    <source>
        <dbReference type="ARBA" id="ARBA00023002"/>
    </source>
</evidence>
<comment type="similarity">
    <text evidence="2">Belongs to the short-chain dehydrogenases/reductases (SDR) family.</text>
</comment>
<keyword evidence="3" id="KW-0521">NADP</keyword>
<dbReference type="PRINTS" id="PR00081">
    <property type="entry name" value="GDHRDH"/>
</dbReference>
<dbReference type="OrthoDB" id="47007at2759"/>
<dbReference type="SUPFAM" id="SSF51735">
    <property type="entry name" value="NAD(P)-binding Rossmann-fold domains"/>
    <property type="match status" value="2"/>
</dbReference>
<dbReference type="PRINTS" id="PR00080">
    <property type="entry name" value="SDRFAMILY"/>
</dbReference>
<evidence type="ECO:0000256" key="1">
    <source>
        <dbReference type="ARBA" id="ARBA00004606"/>
    </source>
</evidence>
<sequence>MAPSSNPGQKRITYYISLSLSLKQSMHSPAAMILMHRALNIVFPLAVFISLLLISPPYLVFKLLSYIKRSIFSENVAGKVVLITGASSGMGEDLAYEYAIRGARLALVARRKDRLGVVADKARKLGSPNVFLVRADVSKVEDCKRIIDETLNHFGQLDHLVNNAGISQADYFEDCTEASDLTLIMDANFWGSTNCSRFAIPHLKRCKGKIVVIASIAPWILTPKSSVYNASKAALISFYDTLRVEIGSHIGITIVMPGLIDTEMTSPSSLAKYPVKVRPPNESAKQCAKAIVKSTCRGDRYLTEPSWWNALFMVKLLCPEALDRRHTAMASIHKLLNIVLPLTAIISILIILPPYLVFKLLSYIKRSMFTEIMAGKVVFITGASSGIGEGLAYEYARLGARLALVARREDRLRVVADKARELGSPEVFVIRADVSKVEDCRRIVDEAVNHFGQMDHLVCNAGILRAGVFENCNLSASAPILDVNFWGAAYCTRFAIPVLRKSKGKIVVITSVGAWSPTPMLAFYNASKAALVSFYETLRVECGSHIGVTIVLPGLIESEMTAPDSISELQAKFIPPFESTKQCAEAIVQSACRGDMYLTEPSWWNALSLLKLLCPELVEWFYRWNFMNGPKNKQLRALKTDETSAL</sequence>
<feature type="transmembrane region" description="Helical" evidence="6">
    <location>
        <begin position="335"/>
        <end position="358"/>
    </location>
</feature>
<dbReference type="PROSITE" id="PS00061">
    <property type="entry name" value="ADH_SHORT"/>
    <property type="match status" value="2"/>
</dbReference>
<dbReference type="AlphaFoldDB" id="A0A835JAC1"/>
<dbReference type="PANTHER" id="PTHR43391:SF76">
    <property type="entry name" value="11-BETA-HYDROXYSTEROID DEHYDROGENASE-LIKE 2-RELATED"/>
    <property type="match status" value="1"/>
</dbReference>
<dbReference type="InterPro" id="IPR020904">
    <property type="entry name" value="Sc_DH/Rdtase_CS"/>
</dbReference>
<dbReference type="InterPro" id="IPR002347">
    <property type="entry name" value="SDR_fam"/>
</dbReference>
<keyword evidence="4" id="KW-0735">Signal-anchor</keyword>
<protein>
    <submittedName>
        <fullName evidence="7">Uncharacterized protein</fullName>
    </submittedName>
</protein>
<keyword evidence="6" id="KW-0812">Transmembrane</keyword>
<keyword evidence="5" id="KW-0560">Oxidoreductase</keyword>
<keyword evidence="6" id="KW-0472">Membrane</keyword>
<evidence type="ECO:0000256" key="4">
    <source>
        <dbReference type="ARBA" id="ARBA00022968"/>
    </source>
</evidence>
<dbReference type="Proteomes" id="UP000657918">
    <property type="component" value="Chromosome 16"/>
</dbReference>
<reference evidence="7 8" key="1">
    <citation type="submission" date="2020-10" db="EMBL/GenBank/DDBJ databases">
        <title>Plant Genome Project.</title>
        <authorList>
            <person name="Zhang R.-G."/>
        </authorList>
    </citation>
    <scope>NUCLEOTIDE SEQUENCE [LARGE SCALE GENOMIC DNA]</scope>
    <source>
        <strain evidence="7">FAFU-HL-1</strain>
        <tissue evidence="7">Leaf</tissue>
    </source>
</reference>
<name>A0A835JAC1_9ROSI</name>
<organism evidence="7 8">
    <name type="scientific">Salix dunnii</name>
    <dbReference type="NCBI Taxonomy" id="1413687"/>
    <lineage>
        <taxon>Eukaryota</taxon>
        <taxon>Viridiplantae</taxon>
        <taxon>Streptophyta</taxon>
        <taxon>Embryophyta</taxon>
        <taxon>Tracheophyta</taxon>
        <taxon>Spermatophyta</taxon>
        <taxon>Magnoliopsida</taxon>
        <taxon>eudicotyledons</taxon>
        <taxon>Gunneridae</taxon>
        <taxon>Pentapetalae</taxon>
        <taxon>rosids</taxon>
        <taxon>fabids</taxon>
        <taxon>Malpighiales</taxon>
        <taxon>Salicaceae</taxon>
        <taxon>Saliceae</taxon>
        <taxon>Salix</taxon>
    </lineage>
</organism>
<accession>A0A835JAC1</accession>
<evidence type="ECO:0000313" key="8">
    <source>
        <dbReference type="Proteomes" id="UP000657918"/>
    </source>
</evidence>
<dbReference type="Gene3D" id="3.40.50.720">
    <property type="entry name" value="NAD(P)-binding Rossmann-like Domain"/>
    <property type="match status" value="2"/>
</dbReference>
<dbReference type="Pfam" id="PF00106">
    <property type="entry name" value="adh_short"/>
    <property type="match status" value="2"/>
</dbReference>
<dbReference type="GO" id="GO:0016491">
    <property type="term" value="F:oxidoreductase activity"/>
    <property type="evidence" value="ECO:0007669"/>
    <property type="project" value="UniProtKB-KW"/>
</dbReference>
<keyword evidence="6" id="KW-1133">Transmembrane helix</keyword>
<dbReference type="EMBL" id="JADGMS010000016">
    <property type="protein sequence ID" value="KAF9664679.1"/>
    <property type="molecule type" value="Genomic_DNA"/>
</dbReference>
<feature type="transmembrane region" description="Helical" evidence="6">
    <location>
        <begin position="41"/>
        <end position="61"/>
    </location>
</feature>
<dbReference type="FunFam" id="3.40.50.720:FF:000084">
    <property type="entry name" value="Short-chain dehydrogenase reductase"/>
    <property type="match status" value="2"/>
</dbReference>
<proteinExistence type="inferred from homology"/>
<dbReference type="GO" id="GO:0016020">
    <property type="term" value="C:membrane"/>
    <property type="evidence" value="ECO:0007669"/>
    <property type="project" value="UniProtKB-SubCell"/>
</dbReference>
<evidence type="ECO:0000256" key="2">
    <source>
        <dbReference type="ARBA" id="ARBA00006484"/>
    </source>
</evidence>